<dbReference type="STRING" id="1036779.SAMN04515666_101890"/>
<dbReference type="InterPro" id="IPR007129">
    <property type="entry name" value="Ubiqinol_cyt_c_chaperone_CPB3"/>
</dbReference>
<dbReference type="PANTHER" id="PTHR12184">
    <property type="entry name" value="UBIQUINOL-CYTOCHROME C REDUCTASE COMPLEX ASSEMBLY FACTOR 1 FAMILY MEMBER"/>
    <property type="match status" value="1"/>
</dbReference>
<evidence type="ECO:0000313" key="4">
    <source>
        <dbReference type="EMBL" id="SEK58536.1"/>
    </source>
</evidence>
<evidence type="ECO:0000259" key="3">
    <source>
        <dbReference type="Pfam" id="PF03981"/>
    </source>
</evidence>
<dbReference type="Proteomes" id="UP000199664">
    <property type="component" value="Unassembled WGS sequence"/>
</dbReference>
<comment type="similarity">
    <text evidence="1">Belongs to the CBP3 family.</text>
</comment>
<evidence type="ECO:0000256" key="2">
    <source>
        <dbReference type="ARBA" id="ARBA00006436"/>
    </source>
</evidence>
<proteinExistence type="inferred from homology"/>
<feature type="domain" description="Ubiquinol-cytochrome c chaperone" evidence="3">
    <location>
        <begin position="37"/>
        <end position="166"/>
    </location>
</feature>
<dbReference type="Pfam" id="PF03981">
    <property type="entry name" value="Ubiq_cyt_C_chap"/>
    <property type="match status" value="1"/>
</dbReference>
<dbReference type="AlphaFoldDB" id="A0A1H7I7Q1"/>
<accession>A0A1H7I7Q1</accession>
<name>A0A1H7I7Q1_9HYPH</name>
<dbReference type="EMBL" id="FOAN01000001">
    <property type="protein sequence ID" value="SEK58536.1"/>
    <property type="molecule type" value="Genomic_DNA"/>
</dbReference>
<dbReference type="InterPro" id="IPR021150">
    <property type="entry name" value="Ubiq_cyt_c_chap"/>
</dbReference>
<dbReference type="PANTHER" id="PTHR12184:SF1">
    <property type="entry name" value="UBIQUINOL-CYTOCHROME-C REDUCTASE COMPLEX ASSEMBLY FACTOR 1"/>
    <property type="match status" value="1"/>
</dbReference>
<organism evidence="4 5">
    <name type="scientific">Bosea lupini</name>
    <dbReference type="NCBI Taxonomy" id="1036779"/>
    <lineage>
        <taxon>Bacteria</taxon>
        <taxon>Pseudomonadati</taxon>
        <taxon>Pseudomonadota</taxon>
        <taxon>Alphaproteobacteria</taxon>
        <taxon>Hyphomicrobiales</taxon>
        <taxon>Boseaceae</taxon>
        <taxon>Bosea</taxon>
    </lineage>
</organism>
<protein>
    <submittedName>
        <fullName evidence="4">Cytochrome b pre-mRNA-processing protein 3</fullName>
    </submittedName>
</protein>
<keyword evidence="5" id="KW-1185">Reference proteome</keyword>
<gene>
    <name evidence="4" type="ORF">SAMN04515666_101890</name>
</gene>
<sequence length="178" mass="19234">MIFGLFGRKRARMAPVNTLLERIVGASREPALYLQGRVPDDFEGRFEALTLHLFLVLRRLRDLPAPAADVAQDLIDASFAYLELGFRQGGISDVAVPKRMKKIGRSFYGRLSGYEEALAAGEPGAFEAALARNIAPQIDAAALARHARAGGAVLAMRLLDDILAADPLFPPFSGSIEA</sequence>
<evidence type="ECO:0000256" key="1">
    <source>
        <dbReference type="ARBA" id="ARBA00006407"/>
    </source>
</evidence>
<reference evidence="5" key="1">
    <citation type="submission" date="2016-10" db="EMBL/GenBank/DDBJ databases">
        <authorList>
            <person name="Varghese N."/>
            <person name="Submissions S."/>
        </authorList>
    </citation>
    <scope>NUCLEOTIDE SEQUENCE [LARGE SCALE GENOMIC DNA]</scope>
    <source>
        <strain evidence="5">LMG 26383,CCUG 61248,R- 45681</strain>
    </source>
</reference>
<evidence type="ECO:0000313" key="5">
    <source>
        <dbReference type="Proteomes" id="UP000199664"/>
    </source>
</evidence>
<comment type="similarity">
    <text evidence="2">Belongs to the UPF0174 family.</text>
</comment>